<dbReference type="Pfam" id="PF02915">
    <property type="entry name" value="Rubrerythrin"/>
    <property type="match status" value="2"/>
</dbReference>
<dbReference type="InterPro" id="IPR009040">
    <property type="entry name" value="Ferritin-like_diiron"/>
</dbReference>
<protein>
    <submittedName>
        <fullName evidence="2">Rubrerythrin family protein</fullName>
    </submittedName>
</protein>
<evidence type="ECO:0000259" key="1">
    <source>
        <dbReference type="PROSITE" id="PS50905"/>
    </source>
</evidence>
<dbReference type="InterPro" id="IPR009078">
    <property type="entry name" value="Ferritin-like_SF"/>
</dbReference>
<reference evidence="4" key="4">
    <citation type="submission" date="2021-02" db="EMBL/GenBank/DDBJ databases">
        <authorList>
            <person name="Dover N."/>
            <person name="Barash J.R."/>
            <person name="Bell J.M."/>
            <person name="Sylvester M.D."/>
            <person name="Arnon S."/>
        </authorList>
    </citation>
    <scope>NUCLEOTIDE SEQUENCE</scope>
    <source>
        <strain evidence="4">IBCA10-7060</strain>
    </source>
</reference>
<dbReference type="GO" id="GO:0005506">
    <property type="term" value="F:iron ion binding"/>
    <property type="evidence" value="ECO:0007669"/>
    <property type="project" value="InterPro"/>
</dbReference>
<reference evidence="2 5" key="2">
    <citation type="submission" date="2019-02" db="EMBL/GenBank/DDBJ databases">
        <title>Genome sequencing of Clostridium botulinum clinical isolates.</title>
        <authorList>
            <person name="Brunt J."/>
            <person name="Van Vliet A.H.M."/>
            <person name="Stringer S.C."/>
            <person name="Grant K.A."/>
            <person name="Carter A.C."/>
            <person name="Peck M.W."/>
        </authorList>
    </citation>
    <scope>NUCLEOTIDE SEQUENCE [LARGE SCALE GENOMIC DNA]</scope>
    <source>
        <strain evidence="2 5">H142660711</strain>
    </source>
</reference>
<dbReference type="InterPro" id="IPR052773">
    <property type="entry name" value="Anaerobic_Peroxidase-Rel"/>
</dbReference>
<dbReference type="Proteomes" id="UP000663464">
    <property type="component" value="Chromosome"/>
</dbReference>
<reference evidence="4 7" key="1">
    <citation type="journal article" date="2014" name="J. Infect. Dis.">
        <title>Molecular characterization of a novel botulinum neurotoxin type H gene.</title>
        <authorList>
            <person name="Dover N."/>
            <person name="Barash J.R."/>
            <person name="Hill K.K."/>
            <person name="Xie G."/>
            <person name="Arnon S.S."/>
        </authorList>
    </citation>
    <scope>NUCLEOTIDE SEQUENCE [LARGE SCALE GENOMIC DNA]</scope>
    <source>
        <strain evidence="4 7">IBCA10-7060</strain>
    </source>
</reference>
<dbReference type="SUPFAM" id="SSF47240">
    <property type="entry name" value="Ferritin-like"/>
    <property type="match status" value="1"/>
</dbReference>
<dbReference type="InterPro" id="IPR045236">
    <property type="entry name" value="RevRr_diiron-bd_dom"/>
</dbReference>
<dbReference type="EMBL" id="CP069280">
    <property type="protein sequence ID" value="QRI54575.1"/>
    <property type="molecule type" value="Genomic_DNA"/>
</dbReference>
<evidence type="ECO:0000313" key="6">
    <source>
        <dbReference type="Proteomes" id="UP000478995"/>
    </source>
</evidence>
<dbReference type="EMBL" id="SWOY01000001">
    <property type="protein sequence ID" value="NFG15419.1"/>
    <property type="molecule type" value="Genomic_DNA"/>
</dbReference>
<proteinExistence type="predicted"/>
<organism evidence="2 5">
    <name type="scientific">Clostridium botulinum</name>
    <dbReference type="NCBI Taxonomy" id="1491"/>
    <lineage>
        <taxon>Bacteria</taxon>
        <taxon>Bacillati</taxon>
        <taxon>Bacillota</taxon>
        <taxon>Clostridia</taxon>
        <taxon>Eubacteriales</taxon>
        <taxon>Clostridiaceae</taxon>
        <taxon>Clostridium</taxon>
    </lineage>
</organism>
<dbReference type="EMBL" id="SGKC01000012">
    <property type="protein sequence ID" value="NEZ91839.1"/>
    <property type="molecule type" value="Genomic_DNA"/>
</dbReference>
<dbReference type="PROSITE" id="PS50905">
    <property type="entry name" value="FERRITIN_LIKE"/>
    <property type="match status" value="1"/>
</dbReference>
<evidence type="ECO:0000313" key="2">
    <source>
        <dbReference type="EMBL" id="NEZ91839.1"/>
    </source>
</evidence>
<dbReference type="Proteomes" id="UP000478995">
    <property type="component" value="Unassembled WGS sequence"/>
</dbReference>
<reference evidence="3 6" key="3">
    <citation type="submission" date="2019-04" db="EMBL/GenBank/DDBJ databases">
        <title>Genome sequencing of Clostridium botulinum Groups I-IV and Clostridium butyricum.</title>
        <authorList>
            <person name="Brunt J."/>
            <person name="Van Vliet A.H.M."/>
            <person name="Stringer S.C."/>
            <person name="Carter A.T."/>
            <person name="Peck M.W."/>
        </authorList>
    </citation>
    <scope>NUCLEOTIDE SEQUENCE [LARGE SCALE GENOMIC DNA]</scope>
    <source>
        <strain evidence="3 6">IFR 18/037</strain>
    </source>
</reference>
<dbReference type="RefSeq" id="WP_003356022.1">
    <property type="nucleotide sequence ID" value="NZ_CP013683.1"/>
</dbReference>
<gene>
    <name evidence="2" type="ORF">EXM69_07740</name>
    <name evidence="3" type="ORF">FC794_01135</name>
    <name evidence="4" type="ORF">JQS73_05580</name>
</gene>
<evidence type="ECO:0000313" key="7">
    <source>
        <dbReference type="Proteomes" id="UP000663464"/>
    </source>
</evidence>
<dbReference type="InterPro" id="IPR012347">
    <property type="entry name" value="Ferritin-like"/>
</dbReference>
<dbReference type="OMA" id="AWHAARF"/>
<accession>A0A0A2HJJ2</accession>
<evidence type="ECO:0000313" key="3">
    <source>
        <dbReference type="EMBL" id="NFG15419.1"/>
    </source>
</evidence>
<sequence>MDELDIINENQLGIAAENEKIKTDLEGQFRAETGEVGLYIAMARVAQRQGFPEIAEVLKVIAKEEAEHAARYAELNGKVSDCTKENLQKMLQGEIGSNKMKKSLAVKAKEENIDEVHDFIDEASRDEARHAKMLKGLLDRYFQ</sequence>
<dbReference type="GO" id="GO:0016491">
    <property type="term" value="F:oxidoreductase activity"/>
    <property type="evidence" value="ECO:0007669"/>
    <property type="project" value="InterPro"/>
</dbReference>
<dbReference type="PANTHER" id="PTHR43339:SF1">
    <property type="entry name" value="RUBRERYTHRIN"/>
    <property type="match status" value="1"/>
</dbReference>
<evidence type="ECO:0000313" key="4">
    <source>
        <dbReference type="EMBL" id="QRI54575.1"/>
    </source>
</evidence>
<feature type="domain" description="Ferritin-like diiron" evidence="1">
    <location>
        <begin position="15"/>
        <end position="143"/>
    </location>
</feature>
<dbReference type="Proteomes" id="UP000473887">
    <property type="component" value="Unassembled WGS sequence"/>
</dbReference>
<dbReference type="PANTHER" id="PTHR43339">
    <property type="entry name" value="RUBRERYTHRIN-RELATED"/>
    <property type="match status" value="1"/>
</dbReference>
<dbReference type="Gene3D" id="1.20.1260.10">
    <property type="match status" value="1"/>
</dbReference>
<dbReference type="CDD" id="cd01046">
    <property type="entry name" value="Rubrerythrin_like"/>
    <property type="match status" value="1"/>
</dbReference>
<evidence type="ECO:0000313" key="5">
    <source>
        <dbReference type="Proteomes" id="UP000473887"/>
    </source>
</evidence>
<name>A0A0A2HJJ2_CLOBO</name>
<dbReference type="InterPro" id="IPR003251">
    <property type="entry name" value="Rr_diiron-bd_dom"/>
</dbReference>
<dbReference type="AlphaFoldDB" id="A0A0A2HJJ2"/>